<evidence type="ECO:0000256" key="2">
    <source>
        <dbReference type="ARBA" id="ARBA00009901"/>
    </source>
</evidence>
<keyword evidence="8" id="KW-0458">Lysosome</keyword>
<evidence type="ECO:0000256" key="8">
    <source>
        <dbReference type="ARBA" id="ARBA00023228"/>
    </source>
</evidence>
<dbReference type="AlphaFoldDB" id="A0ABD3W1F6"/>
<comment type="similarity">
    <text evidence="2">Belongs to the LIMR family. LMBRD1 subfamily.</text>
</comment>
<feature type="transmembrane region" description="Helical" evidence="11">
    <location>
        <begin position="12"/>
        <end position="35"/>
    </location>
</feature>
<keyword evidence="5 11" id="KW-0812">Transmembrane</keyword>
<sequence>MSSVIPSSVLAIGWIPFVILVVLILVFSVGYIKYFTSKHDSELSTTITAIIALSITLLTTGLIPVDVFLVSYMKESNGTFKAWAVDNDVRNYIESSVLYGYYTLYGLITFCLFVWLPLMYFFYEERDEVSTCKTRCCGALKYCIAFLIILVTLFLIGFFVPGNGPPADANSTELIKIKMLFENLGSIKGTDALSFIISVLSLLGMLALLTYTAYGMAALPIGLVKGRKNVKTEIMTVQERKAETQSKIRTLREKYSSQSASTRDRQRISDLEESEHLIERQERHLVAKSKSCLEKCFMFLRPFEIVFGIFFILLTFLIFLSLLLTNIDKAMHSQGYQTGYALPKRTLPNPVDIVLVFCQQVFPLDYILFSALVLYLVFCSMSGVRNIGIWFFWLRMYKIRPRHTRPQALLMLCMILMFVMLAVNIIVYELTPQYTSYGGQHYLMNVTTGNVTKFETKDCSGDIDVPSGECTLTRMTLLLTVLFYNMWFFGAAYYWITWAFLLVILLGFLIAIIRKRKSSIEGEVEQDDFDESDDEMLSP</sequence>
<dbReference type="PANTHER" id="PTHR16130">
    <property type="entry name" value="LYSOSOMAL COBALAMIN TRANSPORTER-RELATED"/>
    <property type="match status" value="1"/>
</dbReference>
<feature type="coiled-coil region" evidence="10">
    <location>
        <begin position="227"/>
        <end position="254"/>
    </location>
</feature>
<dbReference type="PANTHER" id="PTHR16130:SF2">
    <property type="entry name" value="LYSOSOMAL COBALAMIN TRANSPORT ESCORT PROTEIN LMBD1"/>
    <property type="match status" value="1"/>
</dbReference>
<protein>
    <recommendedName>
        <fullName evidence="14">Lysosomal cobalamin transporter</fullName>
    </recommendedName>
</protein>
<feature type="transmembrane region" description="Helical" evidence="11">
    <location>
        <begin position="408"/>
        <end position="428"/>
    </location>
</feature>
<name>A0ABD3W1F6_SINWO</name>
<proteinExistence type="inferred from homology"/>
<feature type="transmembrane region" description="Helical" evidence="11">
    <location>
        <begin position="492"/>
        <end position="513"/>
    </location>
</feature>
<organism evidence="12 13">
    <name type="scientific">Sinanodonta woodiana</name>
    <name type="common">Chinese pond mussel</name>
    <name type="synonym">Anodonta woodiana</name>
    <dbReference type="NCBI Taxonomy" id="1069815"/>
    <lineage>
        <taxon>Eukaryota</taxon>
        <taxon>Metazoa</taxon>
        <taxon>Spiralia</taxon>
        <taxon>Lophotrochozoa</taxon>
        <taxon>Mollusca</taxon>
        <taxon>Bivalvia</taxon>
        <taxon>Autobranchia</taxon>
        <taxon>Heteroconchia</taxon>
        <taxon>Palaeoheterodonta</taxon>
        <taxon>Unionida</taxon>
        <taxon>Unionoidea</taxon>
        <taxon>Unionidae</taxon>
        <taxon>Unioninae</taxon>
        <taxon>Sinanodonta</taxon>
    </lineage>
</organism>
<evidence type="ECO:0000256" key="1">
    <source>
        <dbReference type="ARBA" id="ARBA00004155"/>
    </source>
</evidence>
<evidence type="ECO:0000313" key="12">
    <source>
        <dbReference type="EMBL" id="KAL3867710.1"/>
    </source>
</evidence>
<keyword evidence="13" id="KW-1185">Reference proteome</keyword>
<keyword evidence="7 11" id="KW-0472">Membrane</keyword>
<evidence type="ECO:0000256" key="5">
    <source>
        <dbReference type="ARBA" id="ARBA00022692"/>
    </source>
</evidence>
<evidence type="ECO:0008006" key="14">
    <source>
        <dbReference type="Google" id="ProtNLM"/>
    </source>
</evidence>
<keyword evidence="10" id="KW-0175">Coiled coil</keyword>
<evidence type="ECO:0000313" key="13">
    <source>
        <dbReference type="Proteomes" id="UP001634394"/>
    </source>
</evidence>
<evidence type="ECO:0000256" key="7">
    <source>
        <dbReference type="ARBA" id="ARBA00023136"/>
    </source>
</evidence>
<dbReference type="Pfam" id="PF04791">
    <property type="entry name" value="LMBR1"/>
    <property type="match status" value="1"/>
</dbReference>
<dbReference type="InterPro" id="IPR006876">
    <property type="entry name" value="LMBR1-like_membr_prot"/>
</dbReference>
<comment type="subcellular location">
    <subcellularLocation>
        <location evidence="1">Lysosome membrane</location>
        <topology evidence="1">Multi-pass membrane protein</topology>
    </subcellularLocation>
</comment>
<keyword evidence="3" id="KW-0813">Transport</keyword>
<dbReference type="GO" id="GO:0031419">
    <property type="term" value="F:cobalamin binding"/>
    <property type="evidence" value="ECO:0007669"/>
    <property type="project" value="UniProtKB-KW"/>
</dbReference>
<accession>A0ABD3W1F6</accession>
<evidence type="ECO:0000256" key="9">
    <source>
        <dbReference type="ARBA" id="ARBA00023285"/>
    </source>
</evidence>
<feature type="transmembrane region" description="Helical" evidence="11">
    <location>
        <begin position="142"/>
        <end position="160"/>
    </location>
</feature>
<feature type="transmembrane region" description="Helical" evidence="11">
    <location>
        <begin position="47"/>
        <end position="73"/>
    </location>
</feature>
<evidence type="ECO:0000256" key="6">
    <source>
        <dbReference type="ARBA" id="ARBA00022989"/>
    </source>
</evidence>
<feature type="transmembrane region" description="Helical" evidence="11">
    <location>
        <begin position="99"/>
        <end position="122"/>
    </location>
</feature>
<keyword evidence="6 11" id="KW-1133">Transmembrane helix</keyword>
<evidence type="ECO:0000256" key="4">
    <source>
        <dbReference type="ARBA" id="ARBA00022628"/>
    </source>
</evidence>
<gene>
    <name evidence="12" type="ORF">ACJMK2_040577</name>
</gene>
<dbReference type="InterPro" id="IPR050854">
    <property type="entry name" value="LMBD1_LysCbl_Transport"/>
</dbReference>
<feature type="transmembrane region" description="Helical" evidence="11">
    <location>
        <begin position="366"/>
        <end position="387"/>
    </location>
</feature>
<dbReference type="Proteomes" id="UP001634394">
    <property type="component" value="Unassembled WGS sequence"/>
</dbReference>
<evidence type="ECO:0000256" key="10">
    <source>
        <dbReference type="SAM" id="Coils"/>
    </source>
</evidence>
<dbReference type="EMBL" id="JBJQND010000008">
    <property type="protein sequence ID" value="KAL3867710.1"/>
    <property type="molecule type" value="Genomic_DNA"/>
</dbReference>
<keyword evidence="9" id="KW-0170">Cobalt</keyword>
<keyword evidence="4" id="KW-0846">Cobalamin</keyword>
<reference evidence="12 13" key="1">
    <citation type="submission" date="2024-11" db="EMBL/GenBank/DDBJ databases">
        <title>Chromosome-level genome assembly of the freshwater bivalve Anodonta woodiana.</title>
        <authorList>
            <person name="Chen X."/>
        </authorList>
    </citation>
    <scope>NUCLEOTIDE SEQUENCE [LARGE SCALE GENOMIC DNA]</scope>
    <source>
        <strain evidence="12">MN2024</strain>
        <tissue evidence="12">Gills</tissue>
    </source>
</reference>
<comment type="caution">
    <text evidence="12">The sequence shown here is derived from an EMBL/GenBank/DDBJ whole genome shotgun (WGS) entry which is preliminary data.</text>
</comment>
<feature type="transmembrane region" description="Helical" evidence="11">
    <location>
        <begin position="305"/>
        <end position="324"/>
    </location>
</feature>
<evidence type="ECO:0000256" key="3">
    <source>
        <dbReference type="ARBA" id="ARBA00022448"/>
    </source>
</evidence>
<evidence type="ECO:0000256" key="11">
    <source>
        <dbReference type="SAM" id="Phobius"/>
    </source>
</evidence>
<dbReference type="GO" id="GO:0005765">
    <property type="term" value="C:lysosomal membrane"/>
    <property type="evidence" value="ECO:0007669"/>
    <property type="project" value="UniProtKB-SubCell"/>
</dbReference>
<feature type="transmembrane region" description="Helical" evidence="11">
    <location>
        <begin position="192"/>
        <end position="219"/>
    </location>
</feature>